<keyword evidence="1" id="KW-0547">Nucleotide-binding</keyword>
<dbReference type="OrthoDB" id="272985at2759"/>
<evidence type="ECO:0000313" key="2">
    <source>
        <dbReference type="Proteomes" id="UP000478052"/>
    </source>
</evidence>
<reference evidence="1 2" key="1">
    <citation type="submission" date="2019-08" db="EMBL/GenBank/DDBJ databases">
        <title>Whole genome of Aphis craccivora.</title>
        <authorList>
            <person name="Voronova N.V."/>
            <person name="Shulinski R.S."/>
            <person name="Bandarenka Y.V."/>
            <person name="Zhorov D.G."/>
            <person name="Warner D."/>
        </authorList>
    </citation>
    <scope>NUCLEOTIDE SEQUENCE [LARGE SCALE GENOMIC DNA]</scope>
    <source>
        <strain evidence="1">180601</strain>
        <tissue evidence="1">Whole Body</tissue>
    </source>
</reference>
<dbReference type="Proteomes" id="UP000478052">
    <property type="component" value="Unassembled WGS sequence"/>
</dbReference>
<keyword evidence="1" id="KW-0378">Hydrolase</keyword>
<sequence>MPFEFNNVAVFGITRLCNDHQQGQSLQVCGLNFSNPCFLHGQLYVACSQVGAPSDLFVYAPEGRTKNIVHPNAIQ</sequence>
<dbReference type="GO" id="GO:0004386">
    <property type="term" value="F:helicase activity"/>
    <property type="evidence" value="ECO:0007669"/>
    <property type="project" value="UniProtKB-KW"/>
</dbReference>
<protein>
    <submittedName>
        <fullName evidence="1">ATP-dependent DNA helicase</fullName>
    </submittedName>
</protein>
<comment type="caution">
    <text evidence="1">The sequence shown here is derived from an EMBL/GenBank/DDBJ whole genome shotgun (WGS) entry which is preliminary data.</text>
</comment>
<name>A0A6G0Z328_APHCR</name>
<keyword evidence="1" id="KW-0347">Helicase</keyword>
<keyword evidence="1" id="KW-0067">ATP-binding</keyword>
<organism evidence="1 2">
    <name type="scientific">Aphis craccivora</name>
    <name type="common">Cowpea aphid</name>
    <dbReference type="NCBI Taxonomy" id="307492"/>
    <lineage>
        <taxon>Eukaryota</taxon>
        <taxon>Metazoa</taxon>
        <taxon>Ecdysozoa</taxon>
        <taxon>Arthropoda</taxon>
        <taxon>Hexapoda</taxon>
        <taxon>Insecta</taxon>
        <taxon>Pterygota</taxon>
        <taxon>Neoptera</taxon>
        <taxon>Paraneoptera</taxon>
        <taxon>Hemiptera</taxon>
        <taxon>Sternorrhyncha</taxon>
        <taxon>Aphidomorpha</taxon>
        <taxon>Aphidoidea</taxon>
        <taxon>Aphididae</taxon>
        <taxon>Aphidini</taxon>
        <taxon>Aphis</taxon>
        <taxon>Aphis</taxon>
    </lineage>
</organism>
<keyword evidence="2" id="KW-1185">Reference proteome</keyword>
<gene>
    <name evidence="1" type="ORF">FWK35_00015549</name>
</gene>
<accession>A0A6G0Z328</accession>
<evidence type="ECO:0000313" key="1">
    <source>
        <dbReference type="EMBL" id="KAF0764766.1"/>
    </source>
</evidence>
<proteinExistence type="predicted"/>
<dbReference type="AlphaFoldDB" id="A0A6G0Z328"/>
<dbReference type="EMBL" id="VUJU01001557">
    <property type="protein sequence ID" value="KAF0764766.1"/>
    <property type="molecule type" value="Genomic_DNA"/>
</dbReference>